<protein>
    <submittedName>
        <fullName evidence="6">Histidine kinase</fullName>
    </submittedName>
</protein>
<dbReference type="CDD" id="cd16917">
    <property type="entry name" value="HATPase_UhpB-NarQ-NarX-like"/>
    <property type="match status" value="1"/>
</dbReference>
<evidence type="ECO:0000256" key="2">
    <source>
        <dbReference type="ARBA" id="ARBA00022777"/>
    </source>
</evidence>
<name>A0A1H7QQJ0_9PROT</name>
<organism evidence="6 7">
    <name type="scientific">Nitrosovibrio tenuis</name>
    <dbReference type="NCBI Taxonomy" id="1233"/>
    <lineage>
        <taxon>Bacteria</taxon>
        <taxon>Pseudomonadati</taxon>
        <taxon>Pseudomonadota</taxon>
        <taxon>Betaproteobacteria</taxon>
        <taxon>Nitrosomonadales</taxon>
        <taxon>Nitrosomonadaceae</taxon>
        <taxon>Nitrosovibrio</taxon>
    </lineage>
</organism>
<dbReference type="PANTHER" id="PTHR24421">
    <property type="entry name" value="NITRATE/NITRITE SENSOR PROTEIN NARX-RELATED"/>
    <property type="match status" value="1"/>
</dbReference>
<sequence>MTSKGKSDADASPADATLPTPDGHSNTGGILRERLKEITCLYEIRRGIGLELSVENVCQQIFRHLIPAMQFPEIATAVIELDGRRFISENHGQGLTHELQSTISANNKPWGQLRVFYPEDKPFLVPEEQRLIDAVASDLGMWLERKQIDETLRERLKEITCLHEIRRGIMGLELSVENVCQQIFKHLIPAMQFPEIATAVIELDGRRFTSDNHGQGLTHELQSRISANNKICGQLRVFYPENKPFLVPEEQRLIDAVASDLEMWLERKQVDELLRERLKEITCLYEIRRGMGLELSIDGACQQIFEHLIPAMQFPEIATAVIELDGRRFTSANHGQGLTHELQSKISVNNKPCGQLRVFYPEDKPFLVPEEQRLIDAIASDLERWLERKTLEQTLVSITEEHQRSLGQELHDNLGQQIAAISYQAKALEKKISASGSVDAATVAASIAAQAQTAVMQCKQIAQGLLPFELETNGLVAALQAFASRIASAYKITCDFIYKNGVVIDDNNLALNLYRIAQEAANNAIRHGGAQRVTISLGSEEGILCLSISDNGSGFAGVDNKNATTPGMGIKIMQYRARQLGATLEFLRRAQGGIEVRLEMQGV</sequence>
<dbReference type="GO" id="GO:0016020">
    <property type="term" value="C:membrane"/>
    <property type="evidence" value="ECO:0007669"/>
    <property type="project" value="InterPro"/>
</dbReference>
<dbReference type="GO" id="GO:0000155">
    <property type="term" value="F:phosphorelay sensor kinase activity"/>
    <property type="evidence" value="ECO:0007669"/>
    <property type="project" value="InterPro"/>
</dbReference>
<evidence type="ECO:0000313" key="7">
    <source>
        <dbReference type="Proteomes" id="UP000198620"/>
    </source>
</evidence>
<dbReference type="Pfam" id="PF07730">
    <property type="entry name" value="HisKA_3"/>
    <property type="match status" value="1"/>
</dbReference>
<keyword evidence="3" id="KW-0902">Two-component regulatory system</keyword>
<dbReference type="SMART" id="SM00387">
    <property type="entry name" value="HATPase_c"/>
    <property type="match status" value="1"/>
</dbReference>
<keyword evidence="1" id="KW-0808">Transferase</keyword>
<dbReference type="SUPFAM" id="SSF55874">
    <property type="entry name" value="ATPase domain of HSP90 chaperone/DNA topoisomerase II/histidine kinase"/>
    <property type="match status" value="1"/>
</dbReference>
<dbReference type="Pfam" id="PF02518">
    <property type="entry name" value="HATPase_c"/>
    <property type="match status" value="1"/>
</dbReference>
<dbReference type="AlphaFoldDB" id="A0A1H7QQJ0"/>
<proteinExistence type="predicted"/>
<keyword evidence="2 6" id="KW-0418">Kinase</keyword>
<keyword evidence="7" id="KW-1185">Reference proteome</keyword>
<feature type="domain" description="Histidine kinase/HSP90-like ATPase" evidence="5">
    <location>
        <begin position="508"/>
        <end position="602"/>
    </location>
</feature>
<evidence type="ECO:0000313" key="6">
    <source>
        <dbReference type="EMBL" id="SEL50270.1"/>
    </source>
</evidence>
<evidence type="ECO:0000259" key="5">
    <source>
        <dbReference type="SMART" id="SM00387"/>
    </source>
</evidence>
<dbReference type="STRING" id="1233.SAMN05216387_11318"/>
<evidence type="ECO:0000256" key="4">
    <source>
        <dbReference type="SAM" id="MobiDB-lite"/>
    </source>
</evidence>
<dbReference type="RefSeq" id="WP_090829353.1">
    <property type="nucleotide sequence ID" value="NZ_FOBH01000013.1"/>
</dbReference>
<dbReference type="InterPro" id="IPR011712">
    <property type="entry name" value="Sig_transdc_His_kin_sub3_dim/P"/>
</dbReference>
<dbReference type="PANTHER" id="PTHR24421:SF58">
    <property type="entry name" value="SIGNAL TRANSDUCTION HISTIDINE-PROTEIN KINASE_PHOSPHATASE UHPB"/>
    <property type="match status" value="1"/>
</dbReference>
<dbReference type="EMBL" id="FOBH01000013">
    <property type="protein sequence ID" value="SEL50270.1"/>
    <property type="molecule type" value="Genomic_DNA"/>
</dbReference>
<dbReference type="InterPro" id="IPR050482">
    <property type="entry name" value="Sensor_HK_TwoCompSys"/>
</dbReference>
<gene>
    <name evidence="6" type="ORF">SAMN05216387_11318</name>
</gene>
<dbReference type="Gene3D" id="3.30.565.10">
    <property type="entry name" value="Histidine kinase-like ATPase, C-terminal domain"/>
    <property type="match status" value="1"/>
</dbReference>
<dbReference type="InterPro" id="IPR003594">
    <property type="entry name" value="HATPase_dom"/>
</dbReference>
<dbReference type="InterPro" id="IPR036890">
    <property type="entry name" value="HATPase_C_sf"/>
</dbReference>
<dbReference type="OrthoDB" id="9797605at2"/>
<evidence type="ECO:0000256" key="1">
    <source>
        <dbReference type="ARBA" id="ARBA00022679"/>
    </source>
</evidence>
<dbReference type="Proteomes" id="UP000198620">
    <property type="component" value="Unassembled WGS sequence"/>
</dbReference>
<accession>A0A1H7QQJ0</accession>
<dbReference type="Gene3D" id="1.20.5.1930">
    <property type="match status" value="1"/>
</dbReference>
<reference evidence="6 7" key="1">
    <citation type="submission" date="2016-10" db="EMBL/GenBank/DDBJ databases">
        <authorList>
            <person name="de Groot N.N."/>
        </authorList>
    </citation>
    <scope>NUCLEOTIDE SEQUENCE [LARGE SCALE GENOMIC DNA]</scope>
    <source>
        <strain evidence="6 7">Nv1</strain>
    </source>
</reference>
<dbReference type="GO" id="GO:0046983">
    <property type="term" value="F:protein dimerization activity"/>
    <property type="evidence" value="ECO:0007669"/>
    <property type="project" value="InterPro"/>
</dbReference>
<evidence type="ECO:0000256" key="3">
    <source>
        <dbReference type="ARBA" id="ARBA00023012"/>
    </source>
</evidence>
<feature type="region of interest" description="Disordered" evidence="4">
    <location>
        <begin position="1"/>
        <end position="29"/>
    </location>
</feature>